<name>A0ABR3FEM8_9AGAR</name>
<organism evidence="3 4">
    <name type="scientific">Marasmius crinis-equi</name>
    <dbReference type="NCBI Taxonomy" id="585013"/>
    <lineage>
        <taxon>Eukaryota</taxon>
        <taxon>Fungi</taxon>
        <taxon>Dikarya</taxon>
        <taxon>Basidiomycota</taxon>
        <taxon>Agaricomycotina</taxon>
        <taxon>Agaricomycetes</taxon>
        <taxon>Agaricomycetidae</taxon>
        <taxon>Agaricales</taxon>
        <taxon>Marasmiineae</taxon>
        <taxon>Marasmiaceae</taxon>
        <taxon>Marasmius</taxon>
    </lineage>
</organism>
<evidence type="ECO:0000256" key="2">
    <source>
        <dbReference type="SAM" id="SignalP"/>
    </source>
</evidence>
<accession>A0ABR3FEM8</accession>
<dbReference type="Proteomes" id="UP001465976">
    <property type="component" value="Unassembled WGS sequence"/>
</dbReference>
<feature type="chain" id="PRO_5047207944" evidence="2">
    <location>
        <begin position="32"/>
        <end position="54"/>
    </location>
</feature>
<proteinExistence type="predicted"/>
<evidence type="ECO:0000256" key="1">
    <source>
        <dbReference type="SAM" id="MobiDB-lite"/>
    </source>
</evidence>
<evidence type="ECO:0000313" key="4">
    <source>
        <dbReference type="Proteomes" id="UP001465976"/>
    </source>
</evidence>
<evidence type="ECO:0000313" key="3">
    <source>
        <dbReference type="EMBL" id="KAL0573728.1"/>
    </source>
</evidence>
<feature type="region of interest" description="Disordered" evidence="1">
    <location>
        <begin position="33"/>
        <end position="54"/>
    </location>
</feature>
<keyword evidence="2" id="KW-0732">Signal</keyword>
<reference evidence="3 4" key="1">
    <citation type="submission" date="2024-02" db="EMBL/GenBank/DDBJ databases">
        <title>A draft genome for the cacao thread blight pathogen Marasmius crinis-equi.</title>
        <authorList>
            <person name="Cohen S.P."/>
            <person name="Baruah I.K."/>
            <person name="Amoako-Attah I."/>
            <person name="Bukari Y."/>
            <person name="Meinhardt L.W."/>
            <person name="Bailey B.A."/>
        </authorList>
    </citation>
    <scope>NUCLEOTIDE SEQUENCE [LARGE SCALE GENOMIC DNA]</scope>
    <source>
        <strain evidence="3 4">GH-76</strain>
    </source>
</reference>
<keyword evidence="4" id="KW-1185">Reference proteome</keyword>
<protein>
    <submittedName>
        <fullName evidence="3">Uncharacterized protein</fullName>
    </submittedName>
</protein>
<gene>
    <name evidence="3" type="ORF">V5O48_008224</name>
</gene>
<comment type="caution">
    <text evidence="3">The sequence shown here is derived from an EMBL/GenBank/DDBJ whole genome shotgun (WGS) entry which is preliminary data.</text>
</comment>
<sequence length="54" mass="5784">MVNLERIRSSVLFAALTLLLILSLLVDNVQAEPVPATTPTPPATSHPNHARAPE</sequence>
<feature type="signal peptide" evidence="2">
    <location>
        <begin position="1"/>
        <end position="31"/>
    </location>
</feature>
<dbReference type="EMBL" id="JBAHYK010000471">
    <property type="protein sequence ID" value="KAL0573728.1"/>
    <property type="molecule type" value="Genomic_DNA"/>
</dbReference>